<evidence type="ECO:0000256" key="4">
    <source>
        <dbReference type="SAM" id="Phobius"/>
    </source>
</evidence>
<evidence type="ECO:0000256" key="2">
    <source>
        <dbReference type="ARBA" id="ARBA00023125"/>
    </source>
</evidence>
<keyword evidence="1" id="KW-0805">Transcription regulation</keyword>
<dbReference type="Pfam" id="PF12833">
    <property type="entry name" value="HTH_18"/>
    <property type="match status" value="1"/>
</dbReference>
<dbReference type="PROSITE" id="PS01124">
    <property type="entry name" value="HTH_ARAC_FAMILY_2"/>
    <property type="match status" value="1"/>
</dbReference>
<reference evidence="6 7" key="1">
    <citation type="journal article" date="2019" name="PLoS Negl. Trop. Dis.">
        <title>Revisiting the worldwide diversity of Leptospira species in the environment.</title>
        <authorList>
            <person name="Vincent A.T."/>
            <person name="Schiettekatte O."/>
            <person name="Bourhy P."/>
            <person name="Veyrier F.J."/>
            <person name="Picardeau M."/>
        </authorList>
    </citation>
    <scope>NUCLEOTIDE SEQUENCE [LARGE SCALE GENOMIC DNA]</scope>
    <source>
        <strain evidence="6 7">201702445</strain>
    </source>
</reference>
<feature type="domain" description="HTH araC/xylS-type" evidence="5">
    <location>
        <begin position="285"/>
        <end position="386"/>
    </location>
</feature>
<organism evidence="6 7">
    <name type="scientific">Leptospira yasudae</name>
    <dbReference type="NCBI Taxonomy" id="2202201"/>
    <lineage>
        <taxon>Bacteria</taxon>
        <taxon>Pseudomonadati</taxon>
        <taxon>Spirochaetota</taxon>
        <taxon>Spirochaetia</taxon>
        <taxon>Leptospirales</taxon>
        <taxon>Leptospiraceae</taxon>
        <taxon>Leptospira</taxon>
    </lineage>
</organism>
<feature type="transmembrane region" description="Helical" evidence="4">
    <location>
        <begin position="131"/>
        <end position="149"/>
    </location>
</feature>
<keyword evidence="4" id="KW-1133">Transmembrane helix</keyword>
<proteinExistence type="predicted"/>
<evidence type="ECO:0000259" key="5">
    <source>
        <dbReference type="PROSITE" id="PS01124"/>
    </source>
</evidence>
<accession>A0A6N4R0E8</accession>
<dbReference type="SUPFAM" id="SSF46689">
    <property type="entry name" value="Homeodomain-like"/>
    <property type="match status" value="1"/>
</dbReference>
<dbReference type="PANTHER" id="PTHR43280">
    <property type="entry name" value="ARAC-FAMILY TRANSCRIPTIONAL REGULATOR"/>
    <property type="match status" value="1"/>
</dbReference>
<evidence type="ECO:0000313" key="7">
    <source>
        <dbReference type="Proteomes" id="UP000297613"/>
    </source>
</evidence>
<keyword evidence="3" id="KW-0804">Transcription</keyword>
<dbReference type="InterPro" id="IPR018060">
    <property type="entry name" value="HTH_AraC"/>
</dbReference>
<gene>
    <name evidence="6" type="ORF">EHQ83_01420</name>
</gene>
<keyword evidence="2" id="KW-0238">DNA-binding</keyword>
<feature type="transmembrane region" description="Helical" evidence="4">
    <location>
        <begin position="161"/>
        <end position="179"/>
    </location>
</feature>
<name>A0A6N4R0E8_9LEPT</name>
<feature type="transmembrane region" description="Helical" evidence="4">
    <location>
        <begin position="186"/>
        <end position="207"/>
    </location>
</feature>
<dbReference type="AlphaFoldDB" id="A0A6N4R0E8"/>
<feature type="transmembrane region" description="Helical" evidence="4">
    <location>
        <begin position="64"/>
        <end position="89"/>
    </location>
</feature>
<comment type="caution">
    <text evidence="6">The sequence shown here is derived from an EMBL/GenBank/DDBJ whole genome shotgun (WGS) entry which is preliminary data.</text>
</comment>
<dbReference type="Gene3D" id="1.10.10.60">
    <property type="entry name" value="Homeodomain-like"/>
    <property type="match status" value="1"/>
</dbReference>
<dbReference type="GO" id="GO:0003700">
    <property type="term" value="F:DNA-binding transcription factor activity"/>
    <property type="evidence" value="ECO:0007669"/>
    <property type="project" value="InterPro"/>
</dbReference>
<dbReference type="SMART" id="SM00342">
    <property type="entry name" value="HTH_ARAC"/>
    <property type="match status" value="1"/>
</dbReference>
<evidence type="ECO:0000256" key="3">
    <source>
        <dbReference type="ARBA" id="ARBA00023163"/>
    </source>
</evidence>
<dbReference type="EMBL" id="RQGM01000007">
    <property type="protein sequence ID" value="TGL89418.1"/>
    <property type="molecule type" value="Genomic_DNA"/>
</dbReference>
<sequence length="404" mass="46728">MDLEFVQMEVFMMLFDFFRDFVLFSDQASPYLICIHAGSIALSFITGVSEIYRFKKSEMNLTRGLVALSVCGCLILNTAAINFLVSPALENPAYYHRFYFGFYYGINVLPCLWGMFYTIYLLGLLKSPEVYCIRATVSLPIVLILAFVFPDMDSYARFGDLLGLAIQGTTGVWGLYAIFRLKKSKIYFNYPAMNAMMCITFLLHYYGVSIRSADLMLIACMIPGHIVVYFFVLEYNFPGFTWREEDQLRSFGLKPFSNEPSEEIIEEKIQRRNLMEGVNLQVIENRIEKFIKEREYTDEDLRLPDFAAYLGLTVHQTSFYLNQYKKLNFPEFINYHRMEEAKKMILDQAHLNLLEIALACGFNSPSSFHRASIKFTGIPPRDLKKEIQRKALTEDAFELQGKTG</sequence>
<keyword evidence="4" id="KW-0812">Transmembrane</keyword>
<evidence type="ECO:0000256" key="1">
    <source>
        <dbReference type="ARBA" id="ARBA00023015"/>
    </source>
</evidence>
<dbReference type="GO" id="GO:0043565">
    <property type="term" value="F:sequence-specific DNA binding"/>
    <property type="evidence" value="ECO:0007669"/>
    <property type="project" value="InterPro"/>
</dbReference>
<keyword evidence="4" id="KW-0472">Membrane</keyword>
<dbReference type="PANTHER" id="PTHR43280:SF29">
    <property type="entry name" value="ARAC-FAMILY TRANSCRIPTIONAL REGULATOR"/>
    <property type="match status" value="1"/>
</dbReference>
<feature type="transmembrane region" description="Helical" evidence="4">
    <location>
        <begin position="101"/>
        <end position="124"/>
    </location>
</feature>
<protein>
    <submittedName>
        <fullName evidence="6">AraC family transcriptional regulator</fullName>
    </submittedName>
</protein>
<dbReference type="Proteomes" id="UP000297613">
    <property type="component" value="Unassembled WGS sequence"/>
</dbReference>
<feature type="transmembrane region" description="Helical" evidence="4">
    <location>
        <begin position="28"/>
        <end position="52"/>
    </location>
</feature>
<dbReference type="InterPro" id="IPR009057">
    <property type="entry name" value="Homeodomain-like_sf"/>
</dbReference>
<evidence type="ECO:0000313" key="6">
    <source>
        <dbReference type="EMBL" id="TGL89418.1"/>
    </source>
</evidence>
<feature type="transmembrane region" description="Helical" evidence="4">
    <location>
        <begin position="213"/>
        <end position="233"/>
    </location>
</feature>